<feature type="compositionally biased region" description="Acidic residues" evidence="1">
    <location>
        <begin position="81"/>
        <end position="97"/>
    </location>
</feature>
<dbReference type="InParanoid" id="T1FIW0"/>
<feature type="region of interest" description="Disordered" evidence="1">
    <location>
        <begin position="78"/>
        <end position="126"/>
    </location>
</feature>
<protein>
    <submittedName>
        <fullName evidence="2 3">Uncharacterized protein</fullName>
    </submittedName>
</protein>
<feature type="region of interest" description="Disordered" evidence="1">
    <location>
        <begin position="1"/>
        <end position="38"/>
    </location>
</feature>
<proteinExistence type="predicted"/>
<dbReference type="GeneID" id="20208759"/>
<feature type="compositionally biased region" description="Acidic residues" evidence="1">
    <location>
        <begin position="20"/>
        <end position="38"/>
    </location>
</feature>
<reference evidence="2 4" key="2">
    <citation type="journal article" date="2013" name="Nature">
        <title>Insights into bilaterian evolution from three spiralian genomes.</title>
        <authorList>
            <person name="Simakov O."/>
            <person name="Marletaz F."/>
            <person name="Cho S.J."/>
            <person name="Edsinger-Gonzales E."/>
            <person name="Havlak P."/>
            <person name="Hellsten U."/>
            <person name="Kuo D.H."/>
            <person name="Larsson T."/>
            <person name="Lv J."/>
            <person name="Arendt D."/>
            <person name="Savage R."/>
            <person name="Osoegawa K."/>
            <person name="de Jong P."/>
            <person name="Grimwood J."/>
            <person name="Chapman J.A."/>
            <person name="Shapiro H."/>
            <person name="Aerts A."/>
            <person name="Otillar R.P."/>
            <person name="Terry A.Y."/>
            <person name="Boore J.L."/>
            <person name="Grigoriev I.V."/>
            <person name="Lindberg D.R."/>
            <person name="Seaver E.C."/>
            <person name="Weisblat D.A."/>
            <person name="Putnam N.H."/>
            <person name="Rokhsar D.S."/>
        </authorList>
    </citation>
    <scope>NUCLEOTIDE SEQUENCE</scope>
</reference>
<name>T1FIW0_HELRO</name>
<dbReference type="RefSeq" id="XP_009031835.1">
    <property type="nucleotide sequence ID" value="XM_009033587.1"/>
</dbReference>
<dbReference type="EMBL" id="AMQM01008434">
    <property type="status" value="NOT_ANNOTATED_CDS"/>
    <property type="molecule type" value="Genomic_DNA"/>
</dbReference>
<evidence type="ECO:0000313" key="2">
    <source>
        <dbReference type="EMBL" id="ESN90070.1"/>
    </source>
</evidence>
<dbReference type="CTD" id="20208759"/>
<evidence type="ECO:0000313" key="4">
    <source>
        <dbReference type="Proteomes" id="UP000015101"/>
    </source>
</evidence>
<dbReference type="KEGG" id="hro:HELRODRAFT_182862"/>
<dbReference type="EnsemblMetazoa" id="HelroT182862">
    <property type="protein sequence ID" value="HelroP182862"/>
    <property type="gene ID" value="HelroG182862"/>
</dbReference>
<feature type="compositionally biased region" description="Basic and acidic residues" evidence="1">
    <location>
        <begin position="103"/>
        <end position="114"/>
    </location>
</feature>
<keyword evidence="4" id="KW-1185">Reference proteome</keyword>
<reference evidence="3" key="3">
    <citation type="submission" date="2015-06" db="UniProtKB">
        <authorList>
            <consortium name="EnsemblMetazoa"/>
        </authorList>
    </citation>
    <scope>IDENTIFICATION</scope>
</reference>
<evidence type="ECO:0000313" key="3">
    <source>
        <dbReference type="EnsemblMetazoa" id="HelroP182862"/>
    </source>
</evidence>
<organism evidence="3 4">
    <name type="scientific">Helobdella robusta</name>
    <name type="common">Californian leech</name>
    <dbReference type="NCBI Taxonomy" id="6412"/>
    <lineage>
        <taxon>Eukaryota</taxon>
        <taxon>Metazoa</taxon>
        <taxon>Spiralia</taxon>
        <taxon>Lophotrochozoa</taxon>
        <taxon>Annelida</taxon>
        <taxon>Clitellata</taxon>
        <taxon>Hirudinea</taxon>
        <taxon>Rhynchobdellida</taxon>
        <taxon>Glossiphoniidae</taxon>
        <taxon>Helobdella</taxon>
    </lineage>
</organism>
<feature type="compositionally biased region" description="Acidic residues" evidence="1">
    <location>
        <begin position="115"/>
        <end position="126"/>
    </location>
</feature>
<dbReference type="EMBL" id="KB097778">
    <property type="protein sequence ID" value="ESN90070.1"/>
    <property type="molecule type" value="Genomic_DNA"/>
</dbReference>
<evidence type="ECO:0000256" key="1">
    <source>
        <dbReference type="SAM" id="MobiDB-lite"/>
    </source>
</evidence>
<accession>T1FIW0</accession>
<dbReference type="Proteomes" id="UP000015101">
    <property type="component" value="Unassembled WGS sequence"/>
</dbReference>
<dbReference type="AlphaFoldDB" id="T1FIW0"/>
<reference evidence="4" key="1">
    <citation type="submission" date="2012-12" db="EMBL/GenBank/DDBJ databases">
        <authorList>
            <person name="Hellsten U."/>
            <person name="Grimwood J."/>
            <person name="Chapman J.A."/>
            <person name="Shapiro H."/>
            <person name="Aerts A."/>
            <person name="Otillar R.P."/>
            <person name="Terry A.Y."/>
            <person name="Boore J.L."/>
            <person name="Simakov O."/>
            <person name="Marletaz F."/>
            <person name="Cho S.-J."/>
            <person name="Edsinger-Gonzales E."/>
            <person name="Havlak P."/>
            <person name="Kuo D.-H."/>
            <person name="Larsson T."/>
            <person name="Lv J."/>
            <person name="Arendt D."/>
            <person name="Savage R."/>
            <person name="Osoegawa K."/>
            <person name="de Jong P."/>
            <person name="Lindberg D.R."/>
            <person name="Seaver E.C."/>
            <person name="Weisblat D.A."/>
            <person name="Putnam N.H."/>
            <person name="Grigoriev I.V."/>
            <person name="Rokhsar D.S."/>
        </authorList>
    </citation>
    <scope>NUCLEOTIDE SEQUENCE</scope>
</reference>
<sequence length="180" mass="20895">MAGKVLTEVPEMLTHPMNEKEEDDHREDDQAEDDVAADADDYLAIIYEVVDGDHGEEIGRVHADYGVDEGFLDHLGLLAPFDDDDDDSNDDDDDGDDFFGIAGDRDEGVDFRYDGDDDDDDEDDGEFYGDYYYEDFFEFDFDESINNFEEDSEDSNDIDYYLNYYRDDDDIFDDVDDYDY</sequence>
<dbReference type="HOGENOM" id="CLU_1497867_0_0_1"/>
<gene>
    <name evidence="3" type="primary">20208759</name>
    <name evidence="2" type="ORF">HELRODRAFT_182862</name>
</gene>